<dbReference type="PANTHER" id="PTHR47966">
    <property type="entry name" value="BETA-SITE APP-CLEAVING ENZYME, ISOFORM A-RELATED"/>
    <property type="match status" value="1"/>
</dbReference>
<evidence type="ECO:0000259" key="6">
    <source>
        <dbReference type="PROSITE" id="PS51767"/>
    </source>
</evidence>
<dbReference type="CDD" id="cd06097">
    <property type="entry name" value="Aspergillopepsin_like"/>
    <property type="match status" value="1"/>
</dbReference>
<dbReference type="InterPro" id="IPR001461">
    <property type="entry name" value="Aspartic_peptidase_A1"/>
</dbReference>
<gene>
    <name evidence="7" type="ORF">VTJ83DRAFT_3600</name>
</gene>
<evidence type="ECO:0000256" key="1">
    <source>
        <dbReference type="ARBA" id="ARBA00007447"/>
    </source>
</evidence>
<feature type="region of interest" description="Disordered" evidence="5">
    <location>
        <begin position="421"/>
        <end position="501"/>
    </location>
</feature>
<dbReference type="EMBL" id="JAZGUE010000003">
    <property type="protein sequence ID" value="KAL2268754.1"/>
    <property type="molecule type" value="Genomic_DNA"/>
</dbReference>
<dbReference type="RefSeq" id="XP_070867478.1">
    <property type="nucleotide sequence ID" value="XM_071009997.1"/>
</dbReference>
<accession>A0ABR4DGR2</accession>
<evidence type="ECO:0000256" key="4">
    <source>
        <dbReference type="ARBA" id="ARBA00022801"/>
    </source>
</evidence>
<evidence type="ECO:0000256" key="2">
    <source>
        <dbReference type="ARBA" id="ARBA00022670"/>
    </source>
</evidence>
<dbReference type="PROSITE" id="PS51767">
    <property type="entry name" value="PEPTIDASE_A1"/>
    <property type="match status" value="1"/>
</dbReference>
<dbReference type="SUPFAM" id="SSF50630">
    <property type="entry name" value="Acid proteases"/>
    <property type="match status" value="1"/>
</dbReference>
<feature type="compositionally biased region" description="Low complexity" evidence="5">
    <location>
        <begin position="432"/>
        <end position="441"/>
    </location>
</feature>
<keyword evidence="8" id="KW-1185">Reference proteome</keyword>
<dbReference type="GeneID" id="98124641"/>
<sequence length="550" mass="59978">MPAMDVMLSTQAKLRAELGLVKVVAIPSPKFKRNGTQAYVSVLNRYDFFPTKPGPYHKKTVQLSDTCPAGDPVTSVSQISKGLFKRMQGDDISAPVEAKDQQNDAPYLFEVSIGTPPQKVLLAFDTGSADLWLIDLRSYPRSSSTFQPLEELEWKIQHADGSSARGTVGTDVVSIGGLFIMNQSIQIPTHLSLPFMVGTKQGVLGLGFRVRNSIHTLGIPNPQRTLIDTLSVQADIPLEAKLFTSALYSASSRDKQSFYTFGWIDQDLVKSSGQEIAWTEIDKSQGFWMFRSEQATINDRTMTRPGNKAIADTGTALALLSDEVCEALYDQIQGATYSKDYQGYIIPRSITVDQLPELSIAVGDKAFVIQKQDLVFAPAGAEFWYGGVQSRGNNPFDILGDTFLKSIYAIWDRGRSRFGDVPEAALPQQDGSSSSDTSKTSTPRRFDQSPSISLKDLEGETPRADKGKGAGNPDSGRVAKGGVAQEGAQSFEQKDHEAAQNVAPAVQITERADGRPKGLKRGLTFPLTSDDRSKLDIRKAYGDIAGVFPE</sequence>
<dbReference type="Pfam" id="PF00026">
    <property type="entry name" value="Asp"/>
    <property type="match status" value="1"/>
</dbReference>
<dbReference type="InterPro" id="IPR021109">
    <property type="entry name" value="Peptidase_aspartic_dom_sf"/>
</dbReference>
<comment type="caution">
    <text evidence="7">The sequence shown here is derived from an EMBL/GenBank/DDBJ whole genome shotgun (WGS) entry which is preliminary data.</text>
</comment>
<feature type="domain" description="Peptidase A1" evidence="6">
    <location>
        <begin position="107"/>
        <end position="421"/>
    </location>
</feature>
<evidence type="ECO:0000313" key="8">
    <source>
        <dbReference type="Proteomes" id="UP001600064"/>
    </source>
</evidence>
<dbReference type="Gene3D" id="2.40.70.10">
    <property type="entry name" value="Acid Proteases"/>
    <property type="match status" value="2"/>
</dbReference>
<organism evidence="7 8">
    <name type="scientific">Remersonia thermophila</name>
    <dbReference type="NCBI Taxonomy" id="72144"/>
    <lineage>
        <taxon>Eukaryota</taxon>
        <taxon>Fungi</taxon>
        <taxon>Dikarya</taxon>
        <taxon>Ascomycota</taxon>
        <taxon>Pezizomycotina</taxon>
        <taxon>Sordariomycetes</taxon>
        <taxon>Sordariomycetidae</taxon>
        <taxon>Sordariales</taxon>
        <taxon>Sordariales incertae sedis</taxon>
        <taxon>Remersonia</taxon>
    </lineage>
</organism>
<dbReference type="PRINTS" id="PR00792">
    <property type="entry name" value="PEPSIN"/>
</dbReference>
<name>A0ABR4DGR2_9PEZI</name>
<reference evidence="7 8" key="1">
    <citation type="journal article" date="2024" name="Commun. Biol.">
        <title>Comparative genomic analysis of thermophilic fungi reveals convergent evolutionary adaptations and gene losses.</title>
        <authorList>
            <person name="Steindorff A.S."/>
            <person name="Aguilar-Pontes M.V."/>
            <person name="Robinson A.J."/>
            <person name="Andreopoulos B."/>
            <person name="LaButti K."/>
            <person name="Kuo A."/>
            <person name="Mondo S."/>
            <person name="Riley R."/>
            <person name="Otillar R."/>
            <person name="Haridas S."/>
            <person name="Lipzen A."/>
            <person name="Grimwood J."/>
            <person name="Schmutz J."/>
            <person name="Clum A."/>
            <person name="Reid I.D."/>
            <person name="Moisan M.C."/>
            <person name="Butler G."/>
            <person name="Nguyen T.T.M."/>
            <person name="Dewar K."/>
            <person name="Conant G."/>
            <person name="Drula E."/>
            <person name="Henrissat B."/>
            <person name="Hansel C."/>
            <person name="Singer S."/>
            <person name="Hutchinson M.I."/>
            <person name="de Vries R.P."/>
            <person name="Natvig D.O."/>
            <person name="Powell A.J."/>
            <person name="Tsang A."/>
            <person name="Grigoriev I.V."/>
        </authorList>
    </citation>
    <scope>NUCLEOTIDE SEQUENCE [LARGE SCALE GENOMIC DNA]</scope>
    <source>
        <strain evidence="7 8">ATCC 22073</strain>
    </source>
</reference>
<evidence type="ECO:0000313" key="7">
    <source>
        <dbReference type="EMBL" id="KAL2268754.1"/>
    </source>
</evidence>
<keyword evidence="2" id="KW-0645">Protease</keyword>
<dbReference type="InterPro" id="IPR034163">
    <property type="entry name" value="Aspergillopepsin-like_cat_dom"/>
</dbReference>
<evidence type="ECO:0000256" key="3">
    <source>
        <dbReference type="ARBA" id="ARBA00022750"/>
    </source>
</evidence>
<protein>
    <recommendedName>
        <fullName evidence="6">Peptidase A1 domain-containing protein</fullName>
    </recommendedName>
</protein>
<keyword evidence="4" id="KW-0378">Hydrolase</keyword>
<keyword evidence="3" id="KW-0064">Aspartyl protease</keyword>
<proteinExistence type="inferred from homology"/>
<dbReference type="PANTHER" id="PTHR47966:SF1">
    <property type="entry name" value="ASPARTYL PROTEINASE"/>
    <property type="match status" value="1"/>
</dbReference>
<dbReference type="InterPro" id="IPR033121">
    <property type="entry name" value="PEPTIDASE_A1"/>
</dbReference>
<evidence type="ECO:0000256" key="5">
    <source>
        <dbReference type="SAM" id="MobiDB-lite"/>
    </source>
</evidence>
<comment type="similarity">
    <text evidence="1">Belongs to the peptidase A1 family.</text>
</comment>
<feature type="compositionally biased region" description="Basic and acidic residues" evidence="5">
    <location>
        <begin position="455"/>
        <end position="468"/>
    </location>
</feature>
<dbReference type="Proteomes" id="UP001600064">
    <property type="component" value="Unassembled WGS sequence"/>
</dbReference>